<name>A0ABP0F6C9_CLALP</name>
<evidence type="ECO:0000313" key="2">
    <source>
        <dbReference type="Proteomes" id="UP001642483"/>
    </source>
</evidence>
<reference evidence="1 2" key="1">
    <citation type="submission" date="2024-02" db="EMBL/GenBank/DDBJ databases">
        <authorList>
            <person name="Daric V."/>
            <person name="Darras S."/>
        </authorList>
    </citation>
    <scope>NUCLEOTIDE SEQUENCE [LARGE SCALE GENOMIC DNA]</scope>
</reference>
<protein>
    <submittedName>
        <fullName evidence="1">Uncharacterized protein</fullName>
    </submittedName>
</protein>
<dbReference type="Gene3D" id="1.25.40.10">
    <property type="entry name" value="Tetratricopeptide repeat domain"/>
    <property type="match status" value="1"/>
</dbReference>
<evidence type="ECO:0000313" key="1">
    <source>
        <dbReference type="EMBL" id="CAK8673638.1"/>
    </source>
</evidence>
<comment type="caution">
    <text evidence="1">The sequence shown here is derived from an EMBL/GenBank/DDBJ whole genome shotgun (WGS) entry which is preliminary data.</text>
</comment>
<organism evidence="1 2">
    <name type="scientific">Clavelina lepadiformis</name>
    <name type="common">Light-bulb sea squirt</name>
    <name type="synonym">Ascidia lepadiformis</name>
    <dbReference type="NCBI Taxonomy" id="159417"/>
    <lineage>
        <taxon>Eukaryota</taxon>
        <taxon>Metazoa</taxon>
        <taxon>Chordata</taxon>
        <taxon>Tunicata</taxon>
        <taxon>Ascidiacea</taxon>
        <taxon>Aplousobranchia</taxon>
        <taxon>Clavelinidae</taxon>
        <taxon>Clavelina</taxon>
    </lineage>
</organism>
<dbReference type="InterPro" id="IPR011990">
    <property type="entry name" value="TPR-like_helical_dom_sf"/>
</dbReference>
<proteinExistence type="predicted"/>
<dbReference type="SUPFAM" id="SSF48452">
    <property type="entry name" value="TPR-like"/>
    <property type="match status" value="1"/>
</dbReference>
<gene>
    <name evidence="1" type="ORF">CVLEPA_LOCUS3406</name>
</gene>
<sequence length="330" mass="38662">MKKGRQSDLLCNIADQHANTELIEAVGEVSLIDQLTITCVLQNTISEKGISANIEFEFQMNSLYSSSICFSLGLYQTSIKLSKDLFYYMEIDFHEKPWDFLVQILILSTYFQYNKNEEALLALAKNFEDINFLSRGYQYAISCIDQFRKVFPGLSDISEKVLNEYENSLDAVSREERMGFCFQRAADGLIRLQVYYLSKMDEENTIDYVDGMMKTGKFNKVLEILKEIFFQHLIKDNTNKVSHIKFMVQIGKCLFKLEKYRESAINFLQVRETSNDYNVHHICDFYIGRCLFKLKQYKESLPYLSRNALHVHSENHINDLIRFLDLYCCL</sequence>
<keyword evidence="2" id="KW-1185">Reference proteome</keyword>
<dbReference type="EMBL" id="CAWYQH010000002">
    <property type="protein sequence ID" value="CAK8673638.1"/>
    <property type="molecule type" value="Genomic_DNA"/>
</dbReference>
<accession>A0ABP0F6C9</accession>
<dbReference type="Proteomes" id="UP001642483">
    <property type="component" value="Unassembled WGS sequence"/>
</dbReference>